<dbReference type="GO" id="GO:0009252">
    <property type="term" value="P:peptidoglycan biosynthetic process"/>
    <property type="evidence" value="ECO:0007669"/>
    <property type="project" value="UniProtKB-UniRule"/>
</dbReference>
<comment type="similarity">
    <text evidence="10">Belongs to the glycosyltransferase 28 family. MurG subfamily.</text>
</comment>
<evidence type="ECO:0000256" key="9">
    <source>
        <dbReference type="ARBA" id="ARBA00023316"/>
    </source>
</evidence>
<dbReference type="CDD" id="cd03785">
    <property type="entry name" value="GT28_MurG"/>
    <property type="match status" value="1"/>
</dbReference>
<feature type="binding site" evidence="10">
    <location>
        <begin position="258"/>
        <end position="263"/>
    </location>
    <ligand>
        <name>UDP-N-acetyl-alpha-D-glucosamine</name>
        <dbReference type="ChEBI" id="CHEBI:57705"/>
    </ligand>
</feature>
<evidence type="ECO:0000256" key="7">
    <source>
        <dbReference type="ARBA" id="ARBA00023136"/>
    </source>
</evidence>
<keyword evidence="5 10" id="KW-0133">Cell shape</keyword>
<dbReference type="eggNOG" id="COG0707">
    <property type="taxonomic scope" value="Bacteria"/>
</dbReference>
<accession>A4C8C7</accession>
<comment type="subcellular location">
    <subcellularLocation>
        <location evidence="10">Cell membrane</location>
        <topology evidence="10">Peripheral membrane protein</topology>
        <orientation evidence="10">Cytoplasmic side</orientation>
    </subcellularLocation>
</comment>
<feature type="binding site" evidence="10">
    <location>
        <position position="162"/>
    </location>
    <ligand>
        <name>UDP-N-acetyl-alpha-D-glucosamine</name>
        <dbReference type="ChEBI" id="CHEBI:57705"/>
    </ligand>
</feature>
<dbReference type="Proteomes" id="UP000006201">
    <property type="component" value="Unassembled WGS sequence"/>
</dbReference>
<keyword evidence="8 10" id="KW-0131">Cell cycle</keyword>
<evidence type="ECO:0000313" key="14">
    <source>
        <dbReference type="Proteomes" id="UP000006201"/>
    </source>
</evidence>
<dbReference type="SUPFAM" id="SSF53756">
    <property type="entry name" value="UDP-Glycosyltransferase/glycogen phosphorylase"/>
    <property type="match status" value="1"/>
</dbReference>
<dbReference type="Pfam" id="PF04101">
    <property type="entry name" value="Glyco_tran_28_C"/>
    <property type="match status" value="1"/>
</dbReference>
<reference evidence="13 14" key="1">
    <citation type="submission" date="2006-02" db="EMBL/GenBank/DDBJ databases">
        <authorList>
            <person name="Moran M.A."/>
            <person name="Kjelleberg S."/>
            <person name="Egan S."/>
            <person name="Saunders N."/>
            <person name="Thomas T."/>
            <person name="Ferriera S."/>
            <person name="Johnson J."/>
            <person name="Kravitz S."/>
            <person name="Halpern A."/>
            <person name="Remington K."/>
            <person name="Beeson K."/>
            <person name="Tran B."/>
            <person name="Rogers Y.-H."/>
            <person name="Friedman R."/>
            <person name="Venter J.C."/>
        </authorList>
    </citation>
    <scope>NUCLEOTIDE SEQUENCE [LARGE SCALE GENOMIC DNA]</scope>
    <source>
        <strain evidence="13 14">D2</strain>
    </source>
</reference>
<dbReference type="GO" id="GO:0051301">
    <property type="term" value="P:cell division"/>
    <property type="evidence" value="ECO:0007669"/>
    <property type="project" value="UniProtKB-KW"/>
</dbReference>
<feature type="binding site" evidence="10">
    <location>
        <position position="239"/>
    </location>
    <ligand>
        <name>UDP-N-acetyl-alpha-D-glucosamine</name>
        <dbReference type="ChEBI" id="CHEBI:57705"/>
    </ligand>
</feature>
<feature type="binding site" evidence="10">
    <location>
        <position position="284"/>
    </location>
    <ligand>
        <name>UDP-N-acetyl-alpha-D-glucosamine</name>
        <dbReference type="ChEBI" id="CHEBI:57705"/>
    </ligand>
</feature>
<feature type="domain" description="Glycosyltransferase family 28 N-terminal" evidence="11">
    <location>
        <begin position="6"/>
        <end position="141"/>
    </location>
</feature>
<dbReference type="Pfam" id="PF03033">
    <property type="entry name" value="Glyco_transf_28"/>
    <property type="match status" value="1"/>
</dbReference>
<keyword evidence="14" id="KW-1185">Reference proteome</keyword>
<name>A4C8C7_9GAMM</name>
<evidence type="ECO:0000259" key="12">
    <source>
        <dbReference type="Pfam" id="PF04101"/>
    </source>
</evidence>
<dbReference type="PANTHER" id="PTHR21015:SF22">
    <property type="entry name" value="GLYCOSYLTRANSFERASE"/>
    <property type="match status" value="1"/>
</dbReference>
<evidence type="ECO:0000256" key="6">
    <source>
        <dbReference type="ARBA" id="ARBA00022984"/>
    </source>
</evidence>
<evidence type="ECO:0000256" key="4">
    <source>
        <dbReference type="ARBA" id="ARBA00022679"/>
    </source>
</evidence>
<feature type="binding site" evidence="10">
    <location>
        <position position="185"/>
    </location>
    <ligand>
        <name>UDP-N-acetyl-alpha-D-glucosamine</name>
        <dbReference type="ChEBI" id="CHEBI:57705"/>
    </ligand>
</feature>
<organism evidence="13 14">
    <name type="scientific">Pseudoalteromonas tunicata D2</name>
    <dbReference type="NCBI Taxonomy" id="87626"/>
    <lineage>
        <taxon>Bacteria</taxon>
        <taxon>Pseudomonadati</taxon>
        <taxon>Pseudomonadota</taxon>
        <taxon>Gammaproteobacteria</taxon>
        <taxon>Alteromonadales</taxon>
        <taxon>Pseudoalteromonadaceae</taxon>
        <taxon>Pseudoalteromonas</taxon>
    </lineage>
</organism>
<comment type="catalytic activity">
    <reaction evidence="10">
        <text>di-trans,octa-cis-undecaprenyl diphospho-N-acetyl-alpha-D-muramoyl-L-alanyl-D-glutamyl-meso-2,6-diaminopimeloyl-D-alanyl-D-alanine + UDP-N-acetyl-alpha-D-glucosamine = di-trans,octa-cis-undecaprenyl diphospho-[N-acetyl-alpha-D-glucosaminyl-(1-&gt;4)]-N-acetyl-alpha-D-muramoyl-L-alanyl-D-glutamyl-meso-2,6-diaminopimeloyl-D-alanyl-D-alanine + UDP + H(+)</text>
        <dbReference type="Rhea" id="RHEA:31227"/>
        <dbReference type="ChEBI" id="CHEBI:15378"/>
        <dbReference type="ChEBI" id="CHEBI:57705"/>
        <dbReference type="ChEBI" id="CHEBI:58223"/>
        <dbReference type="ChEBI" id="CHEBI:61387"/>
        <dbReference type="ChEBI" id="CHEBI:61388"/>
        <dbReference type="EC" id="2.4.1.227"/>
    </reaction>
</comment>
<proteinExistence type="inferred from homology"/>
<evidence type="ECO:0000313" key="13">
    <source>
        <dbReference type="EMBL" id="EAR28842.1"/>
    </source>
</evidence>
<dbReference type="STRING" id="87626.PTD2_07359"/>
<keyword evidence="3 10" id="KW-0328">Glycosyltransferase</keyword>
<dbReference type="EC" id="2.4.1.227" evidence="10"/>
<dbReference type="AlphaFoldDB" id="A4C8C7"/>
<keyword evidence="6 10" id="KW-0573">Peptidoglycan synthesis</keyword>
<dbReference type="HAMAP" id="MF_00033">
    <property type="entry name" value="MurG"/>
    <property type="match status" value="1"/>
</dbReference>
<gene>
    <name evidence="10" type="primary">murG</name>
    <name evidence="13" type="ORF">PTD2_07359</name>
</gene>
<keyword evidence="2 10" id="KW-0132">Cell division</keyword>
<evidence type="ECO:0000256" key="5">
    <source>
        <dbReference type="ARBA" id="ARBA00022960"/>
    </source>
</evidence>
<evidence type="ECO:0000259" key="11">
    <source>
        <dbReference type="Pfam" id="PF03033"/>
    </source>
</evidence>
<feature type="binding site" evidence="10">
    <location>
        <begin position="12"/>
        <end position="14"/>
    </location>
    <ligand>
        <name>UDP-N-acetyl-alpha-D-glucosamine</name>
        <dbReference type="ChEBI" id="CHEBI:57705"/>
    </ligand>
</feature>
<dbReference type="GO" id="GO:0051991">
    <property type="term" value="F:UDP-N-acetyl-D-glucosamine:N-acetylmuramoyl-L-alanyl-D-glutamyl-meso-2,6-diaminopimelyl-D-alanyl-D-alanine-diphosphoundecaprenol 4-beta-N-acetylglucosaminlytransferase activity"/>
    <property type="evidence" value="ECO:0007669"/>
    <property type="project" value="RHEA"/>
</dbReference>
<sequence>MTKKLMVVAGGTGGHIFPGIAVAEYLKQQGWQVVWLGTADRMEAQVVPKHDIAIRFIEVKGVRGNGLKRLFVAPFMVLKAIWQARKVMQQERPDVLLGMGGYVTGPAGIAAKSLGIPLIVHEQNAVAGLSNKLLAKMANKVCAAFPSAFEDGVATLVGNPVRRSVSAIGHQFESEHCKILVVGGSLGASALNEQLPAVFAELQQVKPLSIWHQTGKGQLGGVTEQYNKLALEAKVEQFIDDIDLAYAWADIVVCRAGALTVSEIAAAGKMALFIPFPHAVDDHQTANAGYLVDNQAALLLQQRDMETGVLVNMLRPYVENNELISEMAVRAKALAKLDATEQVANFCQQLSH</sequence>
<dbReference type="RefSeq" id="WP_009838104.1">
    <property type="nucleotide sequence ID" value="NZ_AAOH01000003.1"/>
</dbReference>
<comment type="function">
    <text evidence="10">Cell wall formation. Catalyzes the transfer of a GlcNAc subunit on undecaprenyl-pyrophosphoryl-MurNAc-pentapeptide (lipid intermediate I) to form undecaprenyl-pyrophosphoryl-MurNAc-(pentapeptide)GlcNAc (lipid intermediate II).</text>
</comment>
<feature type="domain" description="Glycosyl transferase family 28 C-terminal" evidence="12">
    <location>
        <begin position="179"/>
        <end position="342"/>
    </location>
</feature>
<dbReference type="Gene3D" id="3.40.50.2000">
    <property type="entry name" value="Glycogen Phosphorylase B"/>
    <property type="match status" value="2"/>
</dbReference>
<keyword evidence="4 10" id="KW-0808">Transferase</keyword>
<evidence type="ECO:0000256" key="2">
    <source>
        <dbReference type="ARBA" id="ARBA00022618"/>
    </source>
</evidence>
<dbReference type="HOGENOM" id="CLU_037404_2_0_6"/>
<dbReference type="GO" id="GO:0071555">
    <property type="term" value="P:cell wall organization"/>
    <property type="evidence" value="ECO:0007669"/>
    <property type="project" value="UniProtKB-KW"/>
</dbReference>
<dbReference type="GO" id="GO:0005886">
    <property type="term" value="C:plasma membrane"/>
    <property type="evidence" value="ECO:0007669"/>
    <property type="project" value="UniProtKB-SubCell"/>
</dbReference>
<dbReference type="EMBL" id="AAOH01000003">
    <property type="protein sequence ID" value="EAR28842.1"/>
    <property type="molecule type" value="Genomic_DNA"/>
</dbReference>
<dbReference type="GO" id="GO:0005975">
    <property type="term" value="P:carbohydrate metabolic process"/>
    <property type="evidence" value="ECO:0007669"/>
    <property type="project" value="InterPro"/>
</dbReference>
<feature type="binding site" evidence="10">
    <location>
        <position position="124"/>
    </location>
    <ligand>
        <name>UDP-N-acetyl-alpha-D-glucosamine</name>
        <dbReference type="ChEBI" id="CHEBI:57705"/>
    </ligand>
</feature>
<keyword evidence="7 10" id="KW-0472">Membrane</keyword>
<dbReference type="UniPathway" id="UPA00219"/>
<dbReference type="PANTHER" id="PTHR21015">
    <property type="entry name" value="UDP-N-ACETYLGLUCOSAMINE--N-ACETYLMURAMYL-(PENTAPEPTIDE) PYROPHOSPHORYL-UNDECAPRENOL N-ACETYLGLUCOSAMINE TRANSFERASE 1"/>
    <property type="match status" value="1"/>
</dbReference>
<dbReference type="GO" id="GO:0008360">
    <property type="term" value="P:regulation of cell shape"/>
    <property type="evidence" value="ECO:0007669"/>
    <property type="project" value="UniProtKB-KW"/>
</dbReference>
<evidence type="ECO:0000256" key="8">
    <source>
        <dbReference type="ARBA" id="ARBA00023306"/>
    </source>
</evidence>
<dbReference type="GO" id="GO:0050511">
    <property type="term" value="F:undecaprenyldiphospho-muramoylpentapeptide beta-N-acetylglucosaminyltransferase activity"/>
    <property type="evidence" value="ECO:0007669"/>
    <property type="project" value="UniProtKB-UniRule"/>
</dbReference>
<evidence type="ECO:0000256" key="10">
    <source>
        <dbReference type="HAMAP-Rule" id="MF_00033"/>
    </source>
</evidence>
<dbReference type="OrthoDB" id="9808936at2"/>
<dbReference type="InterPro" id="IPR004276">
    <property type="entry name" value="GlycoTrans_28_N"/>
</dbReference>
<keyword evidence="9 10" id="KW-0961">Cell wall biogenesis/degradation</keyword>
<dbReference type="NCBIfam" id="TIGR01133">
    <property type="entry name" value="murG"/>
    <property type="match status" value="1"/>
</dbReference>
<evidence type="ECO:0000256" key="3">
    <source>
        <dbReference type="ARBA" id="ARBA00022676"/>
    </source>
</evidence>
<evidence type="ECO:0000256" key="1">
    <source>
        <dbReference type="ARBA" id="ARBA00022475"/>
    </source>
</evidence>
<dbReference type="InterPro" id="IPR006009">
    <property type="entry name" value="GlcNAc_MurG"/>
</dbReference>
<protein>
    <recommendedName>
        <fullName evidence="10">UDP-N-acetylglucosamine--N-acetylmuramyl-(pentapeptide) pyrophosphoryl-undecaprenol N-acetylglucosamine transferase</fullName>
        <ecNumber evidence="10">2.4.1.227</ecNumber>
    </recommendedName>
    <alternativeName>
        <fullName evidence="10">Undecaprenyl-PP-MurNAc-pentapeptide-UDPGlcNAc GlcNAc transferase</fullName>
    </alternativeName>
</protein>
<comment type="pathway">
    <text evidence="10">Cell wall biogenesis; peptidoglycan biosynthesis.</text>
</comment>
<comment type="caution">
    <text evidence="13">The sequence shown here is derived from an EMBL/GenBank/DDBJ whole genome shotgun (WGS) entry which is preliminary data.</text>
</comment>
<keyword evidence="1 10" id="KW-1003">Cell membrane</keyword>
<dbReference type="InterPro" id="IPR007235">
    <property type="entry name" value="Glyco_trans_28_C"/>
</dbReference>